<accession>A0A855XPH3</accession>
<proteinExistence type="predicted"/>
<organism evidence="1 2">
    <name type="scientific">Paenibacillus pabuli</name>
    <dbReference type="NCBI Taxonomy" id="1472"/>
    <lineage>
        <taxon>Bacteria</taxon>
        <taxon>Bacillati</taxon>
        <taxon>Bacillota</taxon>
        <taxon>Bacilli</taxon>
        <taxon>Bacillales</taxon>
        <taxon>Paenibacillaceae</taxon>
        <taxon>Paenibacillus</taxon>
    </lineage>
</organism>
<dbReference type="RefSeq" id="WP_219993621.1">
    <property type="nucleotide sequence ID" value="NZ_QGTZ01000029.1"/>
</dbReference>
<protein>
    <submittedName>
        <fullName evidence="1">Uncharacterized protein</fullName>
    </submittedName>
</protein>
<gene>
    <name evidence="1" type="ORF">DET56_1295</name>
</gene>
<dbReference type="EMBL" id="QGTZ01000029">
    <property type="protein sequence ID" value="PWW31606.1"/>
    <property type="molecule type" value="Genomic_DNA"/>
</dbReference>
<sequence length="61" mass="7388">EYENMINGSKEIPNVFCNYNLLPFWIPGNSSTLSKYQDRYFKDFENVYNAIEKDFFKYIND</sequence>
<evidence type="ECO:0000313" key="1">
    <source>
        <dbReference type="EMBL" id="PWW31606.1"/>
    </source>
</evidence>
<dbReference type="Proteomes" id="UP000247078">
    <property type="component" value="Unassembled WGS sequence"/>
</dbReference>
<evidence type="ECO:0000313" key="2">
    <source>
        <dbReference type="Proteomes" id="UP000247078"/>
    </source>
</evidence>
<feature type="non-terminal residue" evidence="1">
    <location>
        <position position="1"/>
    </location>
</feature>
<reference evidence="1 2" key="1">
    <citation type="submission" date="2018-05" db="EMBL/GenBank/DDBJ databases">
        <title>Freshwater and sediment microbial communities from various areas in North America, analyzing microbe dynamics in response to fracking.</title>
        <authorList>
            <person name="Lamendella R."/>
        </authorList>
    </citation>
    <scope>NUCLEOTIDE SEQUENCE [LARGE SCALE GENOMIC DNA]</scope>
    <source>
        <strain evidence="1 2">DB-3</strain>
    </source>
</reference>
<dbReference type="AlphaFoldDB" id="A0A855XPH3"/>
<name>A0A855XPH3_9BACL</name>
<comment type="caution">
    <text evidence="1">The sequence shown here is derived from an EMBL/GenBank/DDBJ whole genome shotgun (WGS) entry which is preliminary data.</text>
</comment>